<sequence length="391" mass="41682">MTARSDTVRGANAGRSRSHNRRVVLDKVRDAGKIGRAEIARATGLSTQAVSNIIAELVADGLLVEDGRRSAGRGLPALLYALNPKGGFALGVEIRPDALLISVLDLAGQELCALRETLDTTSPDWVCTRIRDLRDTALRSARVPAQKLLGAGVVLPGPFGTTGLSDSASELPEWQQLDVASWLAERLDLPVMVENDANAAAMAERVAGVARELHTYAYLYFGAGLGLGLVQDRRLMRGAFGNAGEIGHAMVPGPDGAVVLEHAVSRVAAQKHLARRGVHATTGGQLETLYREANPHLRQWLDRAAEPFSHAVAMIENLLDPQTIILGGAMPEGILDHLIDSVTLSEHSVSNRADRNVPRLLRGRSGPMTAARGAAALVINQRFTPQIPAGH</sequence>
<dbReference type="AlphaFoldDB" id="A0A2T0RYA3"/>
<comment type="caution">
    <text evidence="3">The sequence shown here is derived from an EMBL/GenBank/DDBJ whole genome shotgun (WGS) entry which is preliminary data.</text>
</comment>
<dbReference type="SUPFAM" id="SSF46785">
    <property type="entry name" value="Winged helix' DNA-binding domain"/>
    <property type="match status" value="1"/>
</dbReference>
<dbReference type="InterPro" id="IPR036388">
    <property type="entry name" value="WH-like_DNA-bd_sf"/>
</dbReference>
<dbReference type="Gene3D" id="1.10.10.10">
    <property type="entry name" value="Winged helix-like DNA-binding domain superfamily/Winged helix DNA-binding domain"/>
    <property type="match status" value="1"/>
</dbReference>
<dbReference type="InterPro" id="IPR000835">
    <property type="entry name" value="HTH_MarR-typ"/>
</dbReference>
<dbReference type="GO" id="GO:0016301">
    <property type="term" value="F:kinase activity"/>
    <property type="evidence" value="ECO:0007669"/>
    <property type="project" value="UniProtKB-KW"/>
</dbReference>
<dbReference type="RefSeq" id="WP_106202967.1">
    <property type="nucleotide sequence ID" value="NZ_PVTD01000001.1"/>
</dbReference>
<keyword evidence="3" id="KW-0418">Kinase</keyword>
<gene>
    <name evidence="3" type="ORF">CLV78_101258</name>
</gene>
<evidence type="ECO:0000313" key="3">
    <source>
        <dbReference type="EMBL" id="PRY26164.1"/>
    </source>
</evidence>
<reference evidence="3 4" key="1">
    <citation type="submission" date="2018-03" db="EMBL/GenBank/DDBJ databases">
        <title>Genomic Encyclopedia of Archaeal and Bacterial Type Strains, Phase II (KMG-II): from individual species to whole genera.</title>
        <authorList>
            <person name="Goeker M."/>
        </authorList>
    </citation>
    <scope>NUCLEOTIDE SEQUENCE [LARGE SCALE GENOMIC DNA]</scope>
    <source>
        <strain evidence="3 4">DSM 29328</strain>
    </source>
</reference>
<dbReference type="InterPro" id="IPR043129">
    <property type="entry name" value="ATPase_NBD"/>
</dbReference>
<dbReference type="Proteomes" id="UP000239480">
    <property type="component" value="Unassembled WGS sequence"/>
</dbReference>
<accession>A0A2T0RYA3</accession>
<dbReference type="InterPro" id="IPR036390">
    <property type="entry name" value="WH_DNA-bd_sf"/>
</dbReference>
<dbReference type="Pfam" id="PF00480">
    <property type="entry name" value="ROK"/>
    <property type="match status" value="1"/>
</dbReference>
<keyword evidence="3" id="KW-0808">Transferase</keyword>
<comment type="similarity">
    <text evidence="1">Belongs to the ROK (NagC/XylR) family.</text>
</comment>
<evidence type="ECO:0000313" key="4">
    <source>
        <dbReference type="Proteomes" id="UP000239480"/>
    </source>
</evidence>
<dbReference type="OrthoDB" id="9810372at2"/>
<dbReference type="InterPro" id="IPR000600">
    <property type="entry name" value="ROK"/>
</dbReference>
<name>A0A2T0RYA3_9RHOB</name>
<keyword evidence="4" id="KW-1185">Reference proteome</keyword>
<dbReference type="PANTHER" id="PTHR18964">
    <property type="entry name" value="ROK (REPRESSOR, ORF, KINASE) FAMILY"/>
    <property type="match status" value="1"/>
</dbReference>
<feature type="domain" description="HTH marR-type" evidence="2">
    <location>
        <begin position="37"/>
        <end position="65"/>
    </location>
</feature>
<dbReference type="SUPFAM" id="SSF53067">
    <property type="entry name" value="Actin-like ATPase domain"/>
    <property type="match status" value="1"/>
</dbReference>
<dbReference type="Pfam" id="PF12802">
    <property type="entry name" value="MarR_2"/>
    <property type="match status" value="1"/>
</dbReference>
<protein>
    <submittedName>
        <fullName evidence="3">Putative NBD/HSP70 family sugar kinase</fullName>
    </submittedName>
</protein>
<dbReference type="EMBL" id="PVTD01000001">
    <property type="protein sequence ID" value="PRY26164.1"/>
    <property type="molecule type" value="Genomic_DNA"/>
</dbReference>
<proteinExistence type="inferred from homology"/>
<dbReference type="PANTHER" id="PTHR18964:SF149">
    <property type="entry name" value="BIFUNCTIONAL UDP-N-ACETYLGLUCOSAMINE 2-EPIMERASE_N-ACETYLMANNOSAMINE KINASE"/>
    <property type="match status" value="1"/>
</dbReference>
<dbReference type="Gene3D" id="3.30.420.40">
    <property type="match status" value="2"/>
</dbReference>
<evidence type="ECO:0000259" key="2">
    <source>
        <dbReference type="Pfam" id="PF12802"/>
    </source>
</evidence>
<organism evidence="3 4">
    <name type="scientific">Aliiruegeria haliotis</name>
    <dbReference type="NCBI Taxonomy" id="1280846"/>
    <lineage>
        <taxon>Bacteria</taxon>
        <taxon>Pseudomonadati</taxon>
        <taxon>Pseudomonadota</taxon>
        <taxon>Alphaproteobacteria</taxon>
        <taxon>Rhodobacterales</taxon>
        <taxon>Roseobacteraceae</taxon>
        <taxon>Aliiruegeria</taxon>
    </lineage>
</organism>
<evidence type="ECO:0000256" key="1">
    <source>
        <dbReference type="ARBA" id="ARBA00006479"/>
    </source>
</evidence>